<keyword evidence="4" id="KW-1185">Reference proteome</keyword>
<dbReference type="Pfam" id="PF14555">
    <property type="entry name" value="UBA_4"/>
    <property type="match status" value="1"/>
</dbReference>
<dbReference type="Gene3D" id="1.10.8.10">
    <property type="entry name" value="DNA helicase RuvA subunit, C-terminal domain"/>
    <property type="match status" value="1"/>
</dbReference>
<name>A0AAD7THU6_9APHY</name>
<comment type="caution">
    <text evidence="3">The sequence shown here is derived from an EMBL/GenBank/DDBJ whole genome shotgun (WGS) entry which is preliminary data.</text>
</comment>
<evidence type="ECO:0000256" key="1">
    <source>
        <dbReference type="RuleBase" id="RU410713"/>
    </source>
</evidence>
<sequence length="282" mass="31277">MDDKIAQFSSVTGASSKEARRFLTKFKRLDLALDAYYNDPSGGARSTASTSKLNALFDKYKDPDGDEISVDGTIKLCEELGVDPEDVVLLAVAYELKSPAMGQWTRKGWTDGWKALGVDTIPAMKGTLDTLRQQLATDTDYFRHVYNYTFEFSRPPGQRSLALDMAQGFWALLIPHGLKGGALAHVAGEEGWKDEYTQWWFEFLESSGAKGVSKDVWHMSASVDGLALISFVPAPVQFLEFVRTIDAKFEKYDPEGKQTFLGLGITKESSCIVAFERVVAIQ</sequence>
<gene>
    <name evidence="3" type="ORF">ONZ51_g12684</name>
</gene>
<organism evidence="3 4">
    <name type="scientific">Trametes cubensis</name>
    <dbReference type="NCBI Taxonomy" id="1111947"/>
    <lineage>
        <taxon>Eukaryota</taxon>
        <taxon>Fungi</taxon>
        <taxon>Dikarya</taxon>
        <taxon>Basidiomycota</taxon>
        <taxon>Agaricomycotina</taxon>
        <taxon>Agaricomycetes</taxon>
        <taxon>Polyporales</taxon>
        <taxon>Polyporaceae</taxon>
        <taxon>Trametes</taxon>
    </lineage>
</organism>
<dbReference type="Gene3D" id="1.10.238.10">
    <property type="entry name" value="EF-hand"/>
    <property type="match status" value="1"/>
</dbReference>
<dbReference type="GO" id="GO:0045116">
    <property type="term" value="P:protein neddylation"/>
    <property type="evidence" value="ECO:0007669"/>
    <property type="project" value="TreeGrafter"/>
</dbReference>
<dbReference type="Gene3D" id="1.10.238.200">
    <property type="entry name" value="Cullin, PONY binding domain"/>
    <property type="match status" value="1"/>
</dbReference>
<dbReference type="GO" id="GO:0097602">
    <property type="term" value="F:cullin family protein binding"/>
    <property type="evidence" value="ECO:0007669"/>
    <property type="project" value="TreeGrafter"/>
</dbReference>
<dbReference type="AlphaFoldDB" id="A0AAD7THU6"/>
<proteinExistence type="predicted"/>
<dbReference type="EMBL" id="JAPEVG010000838">
    <property type="protein sequence ID" value="KAJ8455026.1"/>
    <property type="molecule type" value="Genomic_DNA"/>
</dbReference>
<feature type="domain" description="DCUN1" evidence="2">
    <location>
        <begin position="48"/>
        <end position="253"/>
    </location>
</feature>
<reference evidence="3" key="1">
    <citation type="submission" date="2022-11" db="EMBL/GenBank/DDBJ databases">
        <title>Genome Sequence of Cubamyces cubensis.</title>
        <authorList>
            <person name="Buettner E."/>
        </authorList>
    </citation>
    <scope>NUCLEOTIDE SEQUENCE</scope>
    <source>
        <strain evidence="3">MPL-01</strain>
    </source>
</reference>
<dbReference type="GO" id="GO:0031624">
    <property type="term" value="F:ubiquitin conjugating enzyme binding"/>
    <property type="evidence" value="ECO:0007669"/>
    <property type="project" value="TreeGrafter"/>
</dbReference>
<dbReference type="GO" id="GO:0000151">
    <property type="term" value="C:ubiquitin ligase complex"/>
    <property type="evidence" value="ECO:0007669"/>
    <property type="project" value="TreeGrafter"/>
</dbReference>
<dbReference type="Pfam" id="PF03556">
    <property type="entry name" value="Cullin_binding"/>
    <property type="match status" value="1"/>
</dbReference>
<dbReference type="PROSITE" id="PS51229">
    <property type="entry name" value="DCUN1"/>
    <property type="match status" value="1"/>
</dbReference>
<dbReference type="GO" id="GO:0032182">
    <property type="term" value="F:ubiquitin-like protein binding"/>
    <property type="evidence" value="ECO:0007669"/>
    <property type="project" value="TreeGrafter"/>
</dbReference>
<evidence type="ECO:0000259" key="2">
    <source>
        <dbReference type="PROSITE" id="PS51229"/>
    </source>
</evidence>
<evidence type="ECO:0000313" key="3">
    <source>
        <dbReference type="EMBL" id="KAJ8455026.1"/>
    </source>
</evidence>
<dbReference type="InterPro" id="IPR014764">
    <property type="entry name" value="DCN-prot"/>
</dbReference>
<dbReference type="InterPro" id="IPR005176">
    <property type="entry name" value="PONY_dom"/>
</dbReference>
<protein>
    <recommendedName>
        <fullName evidence="1">Defective in cullin neddylation protein</fullName>
    </recommendedName>
</protein>
<dbReference type="PANTHER" id="PTHR12281:SF31">
    <property type="entry name" value="DCN1-LIKE PROTEIN 3"/>
    <property type="match status" value="1"/>
</dbReference>
<evidence type="ECO:0000313" key="4">
    <source>
        <dbReference type="Proteomes" id="UP001215151"/>
    </source>
</evidence>
<accession>A0AAD7THU6</accession>
<dbReference type="InterPro" id="IPR042460">
    <property type="entry name" value="DCN1-like_PONY"/>
</dbReference>
<dbReference type="Proteomes" id="UP001215151">
    <property type="component" value="Unassembled WGS sequence"/>
</dbReference>
<dbReference type="PANTHER" id="PTHR12281">
    <property type="entry name" value="RP42 RELATED"/>
    <property type="match status" value="1"/>
</dbReference>
<comment type="function">
    <text evidence="1">Neddylation of cullins play an essential role in the regulation of SCF-type complexes activity.</text>
</comment>